<dbReference type="PROSITE" id="PS50404">
    <property type="entry name" value="GST_NTER"/>
    <property type="match status" value="1"/>
</dbReference>
<dbReference type="SFLD" id="SFLDS00019">
    <property type="entry name" value="Glutathione_Transferase_(cytos"/>
    <property type="match status" value="1"/>
</dbReference>
<dbReference type="CDD" id="cd03191">
    <property type="entry name" value="GST_C_Zeta"/>
    <property type="match status" value="1"/>
</dbReference>
<evidence type="ECO:0000313" key="4">
    <source>
        <dbReference type="EMBL" id="GGI81549.1"/>
    </source>
</evidence>
<dbReference type="InterPro" id="IPR005955">
    <property type="entry name" value="GST_Zeta"/>
</dbReference>
<evidence type="ECO:0000256" key="1">
    <source>
        <dbReference type="ARBA" id="ARBA00010007"/>
    </source>
</evidence>
<dbReference type="NCBIfam" id="TIGR01262">
    <property type="entry name" value="maiA"/>
    <property type="match status" value="1"/>
</dbReference>
<dbReference type="InterPro" id="IPR034330">
    <property type="entry name" value="GST_Zeta_C"/>
</dbReference>
<dbReference type="GO" id="GO:0005737">
    <property type="term" value="C:cytoplasm"/>
    <property type="evidence" value="ECO:0007669"/>
    <property type="project" value="InterPro"/>
</dbReference>
<proteinExistence type="inferred from homology"/>
<dbReference type="InterPro" id="IPR036249">
    <property type="entry name" value="Thioredoxin-like_sf"/>
</dbReference>
<reference evidence="4" key="2">
    <citation type="submission" date="2020-09" db="EMBL/GenBank/DDBJ databases">
        <authorList>
            <person name="Sun Q."/>
            <person name="Ohkuma M."/>
        </authorList>
    </citation>
    <scope>NUCLEOTIDE SEQUENCE</scope>
    <source>
        <strain evidence="4">JCM 13919</strain>
    </source>
</reference>
<comment type="similarity">
    <text evidence="1">Belongs to the GST superfamily. Zeta family.</text>
</comment>
<dbReference type="InterPro" id="IPR034333">
    <property type="entry name" value="GST_Zeta_N"/>
</dbReference>
<dbReference type="AlphaFoldDB" id="A0A917JTM0"/>
<reference evidence="4" key="1">
    <citation type="journal article" date="2014" name="Int. J. Syst. Evol. Microbiol.">
        <title>Complete genome sequence of Corynebacterium casei LMG S-19264T (=DSM 44701T), isolated from a smear-ripened cheese.</title>
        <authorList>
            <consortium name="US DOE Joint Genome Institute (JGI-PGF)"/>
            <person name="Walter F."/>
            <person name="Albersmeier A."/>
            <person name="Kalinowski J."/>
            <person name="Ruckert C."/>
        </authorList>
    </citation>
    <scope>NUCLEOTIDE SEQUENCE</scope>
    <source>
        <strain evidence="4">JCM 13919</strain>
    </source>
</reference>
<sequence length="211" mass="24081">MKLYDYFRSSASYRVRIALNLKQVSYDSIPVHLVNHGGEQHHPDYLSLNPQGLVPTLVENGHVLTQSLAIIEYLNEIIPEPPLLPQNPLERANVRGIAYSIACDIHPLNNLRVLNQLRTQFSASDDDIEQWYHLWLKKGFESIELRLKQLPRKKSVCVGKDVSIADICLIPQVYNAKRFNLPLVNYPLINEINEYCLTIPAFSHAAPEEVS</sequence>
<dbReference type="Proteomes" id="UP000630149">
    <property type="component" value="Unassembled WGS sequence"/>
</dbReference>
<evidence type="ECO:0000313" key="5">
    <source>
        <dbReference type="Proteomes" id="UP000630149"/>
    </source>
</evidence>
<keyword evidence="5" id="KW-1185">Reference proteome</keyword>
<organism evidence="4 5">
    <name type="scientific">Legionella impletisoli</name>
    <dbReference type="NCBI Taxonomy" id="343510"/>
    <lineage>
        <taxon>Bacteria</taxon>
        <taxon>Pseudomonadati</taxon>
        <taxon>Pseudomonadota</taxon>
        <taxon>Gammaproteobacteria</taxon>
        <taxon>Legionellales</taxon>
        <taxon>Legionellaceae</taxon>
        <taxon>Legionella</taxon>
    </lineage>
</organism>
<name>A0A917JTM0_9GAMM</name>
<dbReference type="PANTHER" id="PTHR42673:SF21">
    <property type="entry name" value="GLUTATHIONE S-TRANSFERASE YFCF"/>
    <property type="match status" value="1"/>
</dbReference>
<dbReference type="SFLD" id="SFLDG00358">
    <property type="entry name" value="Main_(cytGST)"/>
    <property type="match status" value="1"/>
</dbReference>
<dbReference type="GO" id="GO:0006559">
    <property type="term" value="P:L-phenylalanine catabolic process"/>
    <property type="evidence" value="ECO:0007669"/>
    <property type="project" value="TreeGrafter"/>
</dbReference>
<comment type="caution">
    <text evidence="4">The sequence shown here is derived from an EMBL/GenBank/DDBJ whole genome shotgun (WGS) entry which is preliminary data.</text>
</comment>
<dbReference type="Gene3D" id="3.40.30.10">
    <property type="entry name" value="Glutaredoxin"/>
    <property type="match status" value="1"/>
</dbReference>
<dbReference type="Gene3D" id="1.20.1050.10">
    <property type="match status" value="1"/>
</dbReference>
<dbReference type="Pfam" id="PF02798">
    <property type="entry name" value="GST_N"/>
    <property type="match status" value="1"/>
</dbReference>
<feature type="domain" description="GST N-terminal" evidence="2">
    <location>
        <begin position="1"/>
        <end position="82"/>
    </location>
</feature>
<dbReference type="CDD" id="cd03042">
    <property type="entry name" value="GST_N_Zeta"/>
    <property type="match status" value="1"/>
</dbReference>
<dbReference type="GO" id="GO:0016034">
    <property type="term" value="F:maleylacetoacetate isomerase activity"/>
    <property type="evidence" value="ECO:0007669"/>
    <property type="project" value="TreeGrafter"/>
</dbReference>
<accession>A0A917JTM0</accession>
<dbReference type="InterPro" id="IPR004045">
    <property type="entry name" value="Glutathione_S-Trfase_N"/>
</dbReference>
<dbReference type="PANTHER" id="PTHR42673">
    <property type="entry name" value="MALEYLACETOACETATE ISOMERASE"/>
    <property type="match status" value="1"/>
</dbReference>
<dbReference type="SUPFAM" id="SSF47616">
    <property type="entry name" value="GST C-terminal domain-like"/>
    <property type="match status" value="1"/>
</dbReference>
<dbReference type="GO" id="GO:0004364">
    <property type="term" value="F:glutathione transferase activity"/>
    <property type="evidence" value="ECO:0007669"/>
    <property type="project" value="TreeGrafter"/>
</dbReference>
<dbReference type="OrthoDB" id="509852at2"/>
<dbReference type="InterPro" id="IPR036282">
    <property type="entry name" value="Glutathione-S-Trfase_C_sf"/>
</dbReference>
<feature type="domain" description="GST C-terminal" evidence="3">
    <location>
        <begin position="87"/>
        <end position="211"/>
    </location>
</feature>
<dbReference type="InterPro" id="IPR040079">
    <property type="entry name" value="Glutathione_S-Trfase"/>
</dbReference>
<evidence type="ECO:0000259" key="3">
    <source>
        <dbReference type="PROSITE" id="PS50405"/>
    </source>
</evidence>
<dbReference type="InterPro" id="IPR010987">
    <property type="entry name" value="Glutathione-S-Trfase_C-like"/>
</dbReference>
<gene>
    <name evidence="4" type="ORF">GCM10007966_07510</name>
</gene>
<dbReference type="RefSeq" id="WP_131775739.1">
    <property type="nucleotide sequence ID" value="NZ_BMOB01000002.1"/>
</dbReference>
<protein>
    <submittedName>
        <fullName evidence="4">Glutathione S-transferase</fullName>
    </submittedName>
</protein>
<evidence type="ECO:0000259" key="2">
    <source>
        <dbReference type="PROSITE" id="PS50404"/>
    </source>
</evidence>
<dbReference type="PROSITE" id="PS50405">
    <property type="entry name" value="GST_CTER"/>
    <property type="match status" value="1"/>
</dbReference>
<dbReference type="GO" id="GO:0006749">
    <property type="term" value="P:glutathione metabolic process"/>
    <property type="evidence" value="ECO:0007669"/>
    <property type="project" value="TreeGrafter"/>
</dbReference>
<dbReference type="EMBL" id="BMOB01000002">
    <property type="protein sequence ID" value="GGI81549.1"/>
    <property type="molecule type" value="Genomic_DNA"/>
</dbReference>
<dbReference type="SUPFAM" id="SSF52833">
    <property type="entry name" value="Thioredoxin-like"/>
    <property type="match status" value="1"/>
</dbReference>